<dbReference type="Gene3D" id="3.40.50.720">
    <property type="entry name" value="NAD(P)-binding Rossmann-like Domain"/>
    <property type="match status" value="1"/>
</dbReference>
<evidence type="ECO:0000256" key="1">
    <source>
        <dbReference type="ARBA" id="ARBA00023002"/>
    </source>
</evidence>
<evidence type="ECO:0008006" key="6">
    <source>
        <dbReference type="Google" id="ProtNLM"/>
    </source>
</evidence>
<keyword evidence="5" id="KW-1185">Reference proteome</keyword>
<dbReference type="InterPro" id="IPR036979">
    <property type="entry name" value="CM_dom_sf"/>
</dbReference>
<dbReference type="InterPro" id="IPR008927">
    <property type="entry name" value="6-PGluconate_DH-like_C_sf"/>
</dbReference>
<evidence type="ECO:0000313" key="4">
    <source>
        <dbReference type="EMBL" id="PAV09280.1"/>
    </source>
</evidence>
<dbReference type="Gene3D" id="1.10.3660.10">
    <property type="entry name" value="6-phosphogluconate dehydrogenase C-terminal like domain"/>
    <property type="match status" value="1"/>
</dbReference>
<dbReference type="Pfam" id="PF01817">
    <property type="entry name" value="CM_2"/>
    <property type="match status" value="1"/>
</dbReference>
<dbReference type="GO" id="GO:0006571">
    <property type="term" value="P:tyrosine biosynthetic process"/>
    <property type="evidence" value="ECO:0007669"/>
    <property type="project" value="InterPro"/>
</dbReference>
<feature type="domain" description="Chorismate mutase" evidence="2">
    <location>
        <begin position="1"/>
        <end position="89"/>
    </location>
</feature>
<reference evidence="4 5" key="1">
    <citation type="journal article" date="2017" name="BMC Genomics">
        <title>Genomic analysis of methanogenic archaea reveals a shift towards energy conservation.</title>
        <authorList>
            <person name="Gilmore S.P."/>
            <person name="Henske J.K."/>
            <person name="Sexton J.A."/>
            <person name="Solomon K.V."/>
            <person name="Seppala S."/>
            <person name="Yoo J.I."/>
            <person name="Huyett L.M."/>
            <person name="Pressman A."/>
            <person name="Cogan J.Z."/>
            <person name="Kivenson V."/>
            <person name="Peng X."/>
            <person name="Tan Y."/>
            <person name="Valentine D.L."/>
            <person name="O'Malley M.A."/>
        </authorList>
    </citation>
    <scope>NUCLEOTIDE SEQUENCE [LARGE SCALE GENOMIC DNA]</scope>
    <source>
        <strain evidence="4 5">XII</strain>
    </source>
</reference>
<evidence type="ECO:0000259" key="3">
    <source>
        <dbReference type="PROSITE" id="PS51176"/>
    </source>
</evidence>
<name>A0AAX0Q7J1_9EURY</name>
<protein>
    <recommendedName>
        <fullName evidence="6">Prephenate dehydrogenase/arogenate dehydrogenase family protein</fullName>
    </recommendedName>
</protein>
<dbReference type="InterPro" id="IPR036263">
    <property type="entry name" value="Chorismate_II_sf"/>
</dbReference>
<dbReference type="PROSITE" id="PS51168">
    <property type="entry name" value="CHORISMATE_MUT_2"/>
    <property type="match status" value="1"/>
</dbReference>
<dbReference type="GO" id="GO:0004106">
    <property type="term" value="F:chorismate mutase activity"/>
    <property type="evidence" value="ECO:0007669"/>
    <property type="project" value="InterPro"/>
</dbReference>
<organism evidence="4 5">
    <name type="scientific">Methanocorpusculum parvum</name>
    <dbReference type="NCBI Taxonomy" id="2193"/>
    <lineage>
        <taxon>Archaea</taxon>
        <taxon>Methanobacteriati</taxon>
        <taxon>Methanobacteriota</taxon>
        <taxon>Stenosarchaea group</taxon>
        <taxon>Methanomicrobia</taxon>
        <taxon>Methanomicrobiales</taxon>
        <taxon>Methanocorpusculaceae</taxon>
        <taxon>Methanocorpusculum</taxon>
    </lineage>
</organism>
<dbReference type="GO" id="GO:0070403">
    <property type="term" value="F:NAD+ binding"/>
    <property type="evidence" value="ECO:0007669"/>
    <property type="project" value="InterPro"/>
</dbReference>
<dbReference type="EMBL" id="LMVO01000017">
    <property type="protein sequence ID" value="PAV09280.1"/>
    <property type="molecule type" value="Genomic_DNA"/>
</dbReference>
<comment type="caution">
    <text evidence="4">The sequence shown here is derived from an EMBL/GenBank/DDBJ whole genome shotgun (WGS) entry which is preliminary data.</text>
</comment>
<dbReference type="InterPro" id="IPR036291">
    <property type="entry name" value="NAD(P)-bd_dom_sf"/>
</dbReference>
<dbReference type="RefSeq" id="WP_095642178.1">
    <property type="nucleotide sequence ID" value="NZ_LMVO01000017.1"/>
</dbReference>
<dbReference type="AlphaFoldDB" id="A0AAX0Q7J1"/>
<dbReference type="Proteomes" id="UP000243820">
    <property type="component" value="Unassembled WGS sequence"/>
</dbReference>
<evidence type="ECO:0000313" key="5">
    <source>
        <dbReference type="Proteomes" id="UP000243820"/>
    </source>
</evidence>
<dbReference type="InterPro" id="IPR003099">
    <property type="entry name" value="Prephen_DH"/>
</dbReference>
<dbReference type="InterPro" id="IPR002701">
    <property type="entry name" value="CM_II_prokaryot"/>
</dbReference>
<keyword evidence="1" id="KW-0560">Oxidoreductase</keyword>
<dbReference type="SMART" id="SM00830">
    <property type="entry name" value="CM_2"/>
    <property type="match status" value="1"/>
</dbReference>
<dbReference type="PANTHER" id="PTHR21363">
    <property type="entry name" value="PREPHENATE DEHYDROGENASE"/>
    <property type="match status" value="1"/>
</dbReference>
<dbReference type="PANTHER" id="PTHR21363:SF0">
    <property type="entry name" value="PREPHENATE DEHYDROGENASE [NADP(+)]"/>
    <property type="match status" value="1"/>
</dbReference>
<dbReference type="SUPFAM" id="SSF51735">
    <property type="entry name" value="NAD(P)-binding Rossmann-fold domains"/>
    <property type="match status" value="1"/>
</dbReference>
<dbReference type="SUPFAM" id="SSF48179">
    <property type="entry name" value="6-phosphogluconate dehydrogenase C-terminal domain-like"/>
    <property type="match status" value="1"/>
</dbReference>
<dbReference type="GO" id="GO:0004665">
    <property type="term" value="F:prephenate dehydrogenase (NADP+) activity"/>
    <property type="evidence" value="ECO:0007669"/>
    <property type="project" value="InterPro"/>
</dbReference>
<dbReference type="Gene3D" id="1.20.59.10">
    <property type="entry name" value="Chorismate mutase"/>
    <property type="match status" value="1"/>
</dbReference>
<dbReference type="GO" id="GO:0046417">
    <property type="term" value="P:chorismate metabolic process"/>
    <property type="evidence" value="ECO:0007669"/>
    <property type="project" value="InterPro"/>
</dbReference>
<dbReference type="InterPro" id="IPR050812">
    <property type="entry name" value="Preph/Arog_dehydrog"/>
</dbReference>
<dbReference type="InterPro" id="IPR046826">
    <property type="entry name" value="PDH_N"/>
</dbReference>
<dbReference type="GO" id="GO:0008977">
    <property type="term" value="F:prephenate dehydrogenase (NAD+) activity"/>
    <property type="evidence" value="ECO:0007669"/>
    <property type="project" value="InterPro"/>
</dbReference>
<dbReference type="Pfam" id="PF02153">
    <property type="entry name" value="PDH_N"/>
    <property type="match status" value="1"/>
</dbReference>
<accession>A0AAX0Q7J1</accession>
<dbReference type="PROSITE" id="PS51176">
    <property type="entry name" value="PDH_ADH"/>
    <property type="match status" value="1"/>
</dbReference>
<dbReference type="SUPFAM" id="SSF48600">
    <property type="entry name" value="Chorismate mutase II"/>
    <property type="match status" value="1"/>
</dbReference>
<feature type="domain" description="Prephenate/arogenate dehydrogenase" evidence="3">
    <location>
        <begin position="95"/>
        <end position="351"/>
    </location>
</feature>
<sequence length="351" mass="37502">MSEINEFRDELASIDREIMELVGRRNRIALVIGEKKAEANEEVVVPAVEKNVVQRYIDAGQVSGVSAETAARIARAVIDESVDLQGRIPRRTVPRKIFIIGGNGGMGRWLSAFFAGRGHTVTINDPEPDGALYPVTDISFGCRDADVIIAATPIKISAKILGTVLSENKDALIFDILSVKTPLIPVLRKAAASGAKVCSVHPMFGPNAASIAGRNIIVCSCGNDAAADEAASLFSGGMILQMEIGEHDPIAAYVLGLSHAVNLAFSGALVRSGFSSKRLSAAASTTFSRQTAVSSAVSRENAELSYSIQTENPYNEAAVQNLLEALMDLRSSPEDEFIEKIHEGAAWYQTK</sequence>
<proteinExistence type="predicted"/>
<evidence type="ECO:0000259" key="2">
    <source>
        <dbReference type="PROSITE" id="PS51168"/>
    </source>
</evidence>
<gene>
    <name evidence="4" type="ORF">ASJ83_08080</name>
</gene>